<protein>
    <submittedName>
        <fullName evidence="3">Predicted protein</fullName>
    </submittedName>
</protein>
<dbReference type="InParanoid" id="D2VZN0"/>
<dbReference type="SMART" id="SM00454">
    <property type="entry name" value="SAM"/>
    <property type="match status" value="1"/>
</dbReference>
<dbReference type="Gene3D" id="1.10.150.50">
    <property type="entry name" value="Transcription Factor, Ets-1"/>
    <property type="match status" value="1"/>
</dbReference>
<organism evidence="4">
    <name type="scientific">Naegleria gruberi</name>
    <name type="common">Amoeba</name>
    <dbReference type="NCBI Taxonomy" id="5762"/>
    <lineage>
        <taxon>Eukaryota</taxon>
        <taxon>Discoba</taxon>
        <taxon>Heterolobosea</taxon>
        <taxon>Tetramitia</taxon>
        <taxon>Eutetramitia</taxon>
        <taxon>Vahlkampfiidae</taxon>
        <taxon>Naegleria</taxon>
    </lineage>
</organism>
<dbReference type="KEGG" id="ngr:NAEGRDRAFT_81843"/>
<evidence type="ECO:0000256" key="1">
    <source>
        <dbReference type="SAM" id="MobiDB-lite"/>
    </source>
</evidence>
<feature type="compositionally biased region" description="Polar residues" evidence="1">
    <location>
        <begin position="1"/>
        <end position="11"/>
    </location>
</feature>
<evidence type="ECO:0000259" key="2">
    <source>
        <dbReference type="PROSITE" id="PS50105"/>
    </source>
</evidence>
<proteinExistence type="predicted"/>
<gene>
    <name evidence="3" type="ORF">NAEGRDRAFT_81843</name>
</gene>
<dbReference type="OrthoDB" id="445896at2759"/>
<dbReference type="InterPro" id="IPR001660">
    <property type="entry name" value="SAM"/>
</dbReference>
<dbReference type="EMBL" id="GG738915">
    <property type="protein sequence ID" value="EFC37689.1"/>
    <property type="molecule type" value="Genomic_DNA"/>
</dbReference>
<dbReference type="RefSeq" id="XP_002670433.1">
    <property type="nucleotide sequence ID" value="XM_002670387.1"/>
</dbReference>
<accession>D2VZN0</accession>
<dbReference type="SUPFAM" id="SSF47769">
    <property type="entry name" value="SAM/Pointed domain"/>
    <property type="match status" value="1"/>
</dbReference>
<dbReference type="InterPro" id="IPR013761">
    <property type="entry name" value="SAM/pointed_sf"/>
</dbReference>
<sequence length="131" mass="15032">MFSTVASQQPQKHAPDRRSSLSSASLHFGLRKSTGQFSEKNISEWTKEDLVEWAKSYKYEDAPEKFLQNDWDGQCLIYVTIQDLLDIGIKKGEAKSIETRLKPLLQKDRNIHISSTDISFTRDLLFGPNIQ</sequence>
<dbReference type="Proteomes" id="UP000006671">
    <property type="component" value="Unassembled WGS sequence"/>
</dbReference>
<dbReference type="AlphaFoldDB" id="D2VZN0"/>
<dbReference type="Pfam" id="PF00536">
    <property type="entry name" value="SAM_1"/>
    <property type="match status" value="1"/>
</dbReference>
<dbReference type="PROSITE" id="PS50105">
    <property type="entry name" value="SAM_DOMAIN"/>
    <property type="match status" value="1"/>
</dbReference>
<keyword evidence="4" id="KW-1185">Reference proteome</keyword>
<name>D2VZN0_NAEGR</name>
<dbReference type="GeneID" id="8857643"/>
<dbReference type="VEuPathDB" id="AmoebaDB:NAEGRDRAFT_81843"/>
<feature type="domain" description="SAM" evidence="2">
    <location>
        <begin position="45"/>
        <end position="89"/>
    </location>
</feature>
<reference evidence="3 4" key="1">
    <citation type="journal article" date="2010" name="Cell">
        <title>The genome of Naegleria gruberi illuminates early eukaryotic versatility.</title>
        <authorList>
            <person name="Fritz-Laylin L.K."/>
            <person name="Prochnik S.E."/>
            <person name="Ginger M.L."/>
            <person name="Dacks J.B."/>
            <person name="Carpenter M.L."/>
            <person name="Field M.C."/>
            <person name="Kuo A."/>
            <person name="Paredez A."/>
            <person name="Chapman J."/>
            <person name="Pham J."/>
            <person name="Shu S."/>
            <person name="Neupane R."/>
            <person name="Cipriano M."/>
            <person name="Mancuso J."/>
            <person name="Tu H."/>
            <person name="Salamov A."/>
            <person name="Lindquist E."/>
            <person name="Shapiro H."/>
            <person name="Lucas S."/>
            <person name="Grigoriev I.V."/>
            <person name="Cande W.Z."/>
            <person name="Fulton C."/>
            <person name="Rokhsar D.S."/>
            <person name="Dawson S.C."/>
        </authorList>
    </citation>
    <scope>NUCLEOTIDE SEQUENCE [LARGE SCALE GENOMIC DNA]</scope>
    <source>
        <strain evidence="3 4">NEG-M</strain>
    </source>
</reference>
<evidence type="ECO:0000313" key="4">
    <source>
        <dbReference type="Proteomes" id="UP000006671"/>
    </source>
</evidence>
<evidence type="ECO:0000313" key="3">
    <source>
        <dbReference type="EMBL" id="EFC37689.1"/>
    </source>
</evidence>
<feature type="region of interest" description="Disordered" evidence="1">
    <location>
        <begin position="1"/>
        <end position="23"/>
    </location>
</feature>